<sequence>MSSDASGFGLAQINPLRYRVYYYDQETGLYYLQTRYYDPKVRRFLSADDASVLTKDPEQLTEKNLYAYCDD</sequence>
<dbReference type="InterPro" id="IPR022385">
    <property type="entry name" value="Rhs_assc_core"/>
</dbReference>
<reference evidence="1 2" key="2">
    <citation type="submission" date="2009-03" db="EMBL/GenBank/DDBJ databases">
        <title>Draft genome sequence of Coprococcus comes (ATCC 27758).</title>
        <authorList>
            <person name="Sudarsanam P."/>
            <person name="Ley R."/>
            <person name="Guruge J."/>
            <person name="Turnbaugh P.J."/>
            <person name="Mahowald M."/>
            <person name="Liep D."/>
            <person name="Gordon J."/>
        </authorList>
    </citation>
    <scope>NUCLEOTIDE SEQUENCE [LARGE SCALE GENOMIC DNA]</scope>
    <source>
        <strain evidence="1 2">ATCC 27758</strain>
    </source>
</reference>
<dbReference type="Proteomes" id="UP000003793">
    <property type="component" value="Unassembled WGS sequence"/>
</dbReference>
<proteinExistence type="predicted"/>
<dbReference type="Gene3D" id="2.180.10.10">
    <property type="entry name" value="RHS repeat-associated core"/>
    <property type="match status" value="1"/>
</dbReference>
<dbReference type="EMBL" id="ABVR01000018">
    <property type="protein sequence ID" value="EEG91683.1"/>
    <property type="molecule type" value="Genomic_DNA"/>
</dbReference>
<dbReference type="AlphaFoldDB" id="C0B4G9"/>
<evidence type="ECO:0000313" key="1">
    <source>
        <dbReference type="EMBL" id="EEG91683.1"/>
    </source>
</evidence>
<organism evidence="1 2">
    <name type="scientific">Coprococcus comes ATCC 27758</name>
    <dbReference type="NCBI Taxonomy" id="470146"/>
    <lineage>
        <taxon>Bacteria</taxon>
        <taxon>Bacillati</taxon>
        <taxon>Bacillota</taxon>
        <taxon>Clostridia</taxon>
        <taxon>Lachnospirales</taxon>
        <taxon>Lachnospiraceae</taxon>
        <taxon>Coprococcus</taxon>
    </lineage>
</organism>
<dbReference type="NCBIfam" id="TIGR03696">
    <property type="entry name" value="Rhs_assc_core"/>
    <property type="match status" value="1"/>
</dbReference>
<protein>
    <submittedName>
        <fullName evidence="1">RHS repeat-associated core domain protein</fullName>
    </submittedName>
</protein>
<name>C0B4G9_9FIRM</name>
<comment type="caution">
    <text evidence="1">The sequence shown here is derived from an EMBL/GenBank/DDBJ whole genome shotgun (WGS) entry which is preliminary data.</text>
</comment>
<evidence type="ECO:0000313" key="2">
    <source>
        <dbReference type="Proteomes" id="UP000003793"/>
    </source>
</evidence>
<feature type="non-terminal residue" evidence="1">
    <location>
        <position position="71"/>
    </location>
</feature>
<reference evidence="1 2" key="1">
    <citation type="submission" date="2009-02" db="EMBL/GenBank/DDBJ databases">
        <authorList>
            <person name="Fulton L."/>
            <person name="Clifton S."/>
            <person name="Fulton B."/>
            <person name="Xu J."/>
            <person name="Minx P."/>
            <person name="Pepin K.H."/>
            <person name="Johnson M."/>
            <person name="Bhonagiri V."/>
            <person name="Nash W.E."/>
            <person name="Mardis E.R."/>
            <person name="Wilson R.K."/>
        </authorList>
    </citation>
    <scope>NUCLEOTIDE SEQUENCE [LARGE SCALE GENOMIC DNA]</scope>
    <source>
        <strain evidence="1 2">ATCC 27758</strain>
    </source>
</reference>
<dbReference type="HOGENOM" id="CLU_2745831_0_0_9"/>
<accession>C0B4G9</accession>
<gene>
    <name evidence="1" type="ORF">COPCOM_00028</name>
</gene>